<feature type="region of interest" description="Disordered" evidence="1">
    <location>
        <begin position="17"/>
        <end position="50"/>
    </location>
</feature>
<dbReference type="Proteomes" id="UP000438429">
    <property type="component" value="Unassembled WGS sequence"/>
</dbReference>
<accession>A0A6A4RLY6</accession>
<evidence type="ECO:0000313" key="3">
    <source>
        <dbReference type="Proteomes" id="UP000438429"/>
    </source>
</evidence>
<proteinExistence type="predicted"/>
<comment type="caution">
    <text evidence="2">The sequence shown here is derived from an EMBL/GenBank/DDBJ whole genome shotgun (WGS) entry which is preliminary data.</text>
</comment>
<sequence>MQEDCECLFTLLDKKKSVEGSPGRAPSSLTSAHHRNTNKVGVTPDDDPEGAWTRVGPITDALSGEEYVSVSYIKPVLHLFNNTVLTAADDDTELTKDMKRIILEYLNEKYLDPETVDLLDMASLVDPLFKDTYVADDRQEFYLKYWKYCLYV</sequence>
<dbReference type="EMBL" id="VEVO01000023">
    <property type="protein sequence ID" value="KAF0022863.1"/>
    <property type="molecule type" value="Genomic_DNA"/>
</dbReference>
<evidence type="ECO:0000256" key="1">
    <source>
        <dbReference type="SAM" id="MobiDB-lite"/>
    </source>
</evidence>
<reference evidence="2 3" key="1">
    <citation type="submission" date="2019-06" db="EMBL/GenBank/DDBJ databases">
        <title>Draft genomes of female and male turbot (Scophthalmus maximus).</title>
        <authorList>
            <person name="Xu H."/>
            <person name="Xu X.-W."/>
            <person name="Shao C."/>
            <person name="Chen S."/>
        </authorList>
    </citation>
    <scope>NUCLEOTIDE SEQUENCE [LARGE SCALE GENOMIC DNA]</scope>
    <source>
        <strain evidence="2">Ysfricsl-2016a</strain>
        <tissue evidence="2">Blood</tissue>
    </source>
</reference>
<protein>
    <submittedName>
        <fullName evidence="2">Uncharacterized protein</fullName>
    </submittedName>
</protein>
<dbReference type="AlphaFoldDB" id="A0A6A4RLY6"/>
<gene>
    <name evidence="2" type="ORF">F2P81_024844</name>
</gene>
<evidence type="ECO:0000313" key="2">
    <source>
        <dbReference type="EMBL" id="KAF0022863.1"/>
    </source>
</evidence>
<name>A0A6A4RLY6_SCOMX</name>
<organism evidence="2 3">
    <name type="scientific">Scophthalmus maximus</name>
    <name type="common">Turbot</name>
    <name type="synonym">Psetta maxima</name>
    <dbReference type="NCBI Taxonomy" id="52904"/>
    <lineage>
        <taxon>Eukaryota</taxon>
        <taxon>Metazoa</taxon>
        <taxon>Chordata</taxon>
        <taxon>Craniata</taxon>
        <taxon>Vertebrata</taxon>
        <taxon>Euteleostomi</taxon>
        <taxon>Actinopterygii</taxon>
        <taxon>Neopterygii</taxon>
        <taxon>Teleostei</taxon>
        <taxon>Neoteleostei</taxon>
        <taxon>Acanthomorphata</taxon>
        <taxon>Carangaria</taxon>
        <taxon>Pleuronectiformes</taxon>
        <taxon>Pleuronectoidei</taxon>
        <taxon>Scophthalmidae</taxon>
        <taxon>Scophthalmus</taxon>
    </lineage>
</organism>